<keyword evidence="2" id="KW-1185">Reference proteome</keyword>
<organism evidence="1 2">
    <name type="scientific">Hypoxylon rubiginosum</name>
    <dbReference type="NCBI Taxonomy" id="110542"/>
    <lineage>
        <taxon>Eukaryota</taxon>
        <taxon>Fungi</taxon>
        <taxon>Dikarya</taxon>
        <taxon>Ascomycota</taxon>
        <taxon>Pezizomycotina</taxon>
        <taxon>Sordariomycetes</taxon>
        <taxon>Xylariomycetidae</taxon>
        <taxon>Xylariales</taxon>
        <taxon>Hypoxylaceae</taxon>
        <taxon>Hypoxylon</taxon>
    </lineage>
</organism>
<dbReference type="EMBL" id="MU394338">
    <property type="protein sequence ID" value="KAI6084344.1"/>
    <property type="molecule type" value="Genomic_DNA"/>
</dbReference>
<evidence type="ECO:0000313" key="2">
    <source>
        <dbReference type="Proteomes" id="UP001497680"/>
    </source>
</evidence>
<gene>
    <name evidence="1" type="ORF">F4821DRAFT_171144</name>
</gene>
<comment type="caution">
    <text evidence="1">The sequence shown here is derived from an EMBL/GenBank/DDBJ whole genome shotgun (WGS) entry which is preliminary data.</text>
</comment>
<name>A0ACC0CVC0_9PEZI</name>
<reference evidence="1 2" key="1">
    <citation type="journal article" date="2022" name="New Phytol.">
        <title>Ecological generalism drives hyperdiversity of secondary metabolite gene clusters in xylarialean endophytes.</title>
        <authorList>
            <person name="Franco M.E.E."/>
            <person name="Wisecaver J.H."/>
            <person name="Arnold A.E."/>
            <person name="Ju Y.M."/>
            <person name="Slot J.C."/>
            <person name="Ahrendt S."/>
            <person name="Moore L.P."/>
            <person name="Eastman K.E."/>
            <person name="Scott K."/>
            <person name="Konkel Z."/>
            <person name="Mondo S.J."/>
            <person name="Kuo A."/>
            <person name="Hayes R.D."/>
            <person name="Haridas S."/>
            <person name="Andreopoulos B."/>
            <person name="Riley R."/>
            <person name="LaButti K."/>
            <person name="Pangilinan J."/>
            <person name="Lipzen A."/>
            <person name="Amirebrahimi M."/>
            <person name="Yan J."/>
            <person name="Adam C."/>
            <person name="Keymanesh K."/>
            <person name="Ng V."/>
            <person name="Louie K."/>
            <person name="Northen T."/>
            <person name="Drula E."/>
            <person name="Henrissat B."/>
            <person name="Hsieh H.M."/>
            <person name="Youens-Clark K."/>
            <person name="Lutzoni F."/>
            <person name="Miadlikowska J."/>
            <person name="Eastwood D.C."/>
            <person name="Hamelin R.C."/>
            <person name="Grigoriev I.V."/>
            <person name="U'Ren J.M."/>
        </authorList>
    </citation>
    <scope>NUCLEOTIDE SEQUENCE [LARGE SCALE GENOMIC DNA]</scope>
    <source>
        <strain evidence="1 2">ER1909</strain>
    </source>
</reference>
<accession>A0ACC0CVC0</accession>
<protein>
    <submittedName>
        <fullName evidence="1">Uncharacterized protein</fullName>
    </submittedName>
</protein>
<dbReference type="Proteomes" id="UP001497680">
    <property type="component" value="Unassembled WGS sequence"/>
</dbReference>
<proteinExistence type="predicted"/>
<sequence length="179" mass="19210">MKSAFFFALVAGLASSAVDASSHVLKQSRRPQPSSEFMSYVQPSLKLDRVNLQELPATVSTLSARQSASGDFYECRQSNPAPKDSDCNAIIDEVFALDTPLIIAPNACLLFQLGTCWGFFCSLCEQLSTDTDFVANQLISTEALCVAGGQSGTIVGTDAPEWEAGFLYQGGELPTYDVC</sequence>
<evidence type="ECO:0000313" key="1">
    <source>
        <dbReference type="EMBL" id="KAI6084344.1"/>
    </source>
</evidence>